<dbReference type="Proteomes" id="UP000001935">
    <property type="component" value="Chromosome"/>
</dbReference>
<dbReference type="PROSITE" id="PS50042">
    <property type="entry name" value="CNMP_BINDING_3"/>
    <property type="match status" value="1"/>
</dbReference>
<dbReference type="STRING" id="290397.Adeh_1730"/>
<dbReference type="InterPro" id="IPR014710">
    <property type="entry name" value="RmlC-like_jellyroll"/>
</dbReference>
<dbReference type="HOGENOM" id="CLU_1821372_0_0_7"/>
<gene>
    <name evidence="2" type="ordered locus">Adeh_1730</name>
</gene>
<dbReference type="SUPFAM" id="SSF51206">
    <property type="entry name" value="cAMP-binding domain-like"/>
    <property type="match status" value="1"/>
</dbReference>
<accession>Q2IIM5</accession>
<reference evidence="2" key="1">
    <citation type="submission" date="2006-01" db="EMBL/GenBank/DDBJ databases">
        <title>Complete sequence of Anaeromyxobacter dehalogenans 2CP-C.</title>
        <authorList>
            <consortium name="US DOE Joint Genome Institute"/>
            <person name="Copeland A."/>
            <person name="Lucas S."/>
            <person name="Lapidus A."/>
            <person name="Barry K."/>
            <person name="Detter J.C."/>
            <person name="Glavina T."/>
            <person name="Hammon N."/>
            <person name="Israni S."/>
            <person name="Pitluck S."/>
            <person name="Brettin T."/>
            <person name="Bruce D."/>
            <person name="Han C."/>
            <person name="Tapia R."/>
            <person name="Gilna P."/>
            <person name="Kiss H."/>
            <person name="Schmutz J."/>
            <person name="Larimer F."/>
            <person name="Land M."/>
            <person name="Kyrpides N."/>
            <person name="Anderson I."/>
            <person name="Sanford R.A."/>
            <person name="Ritalahti K.M."/>
            <person name="Thomas H.S."/>
            <person name="Kirby J.R."/>
            <person name="Zhulin I.B."/>
            <person name="Loeffler F.E."/>
            <person name="Richardson P."/>
        </authorList>
    </citation>
    <scope>NUCLEOTIDE SEQUENCE</scope>
    <source>
        <strain evidence="2">2CP-C</strain>
    </source>
</reference>
<dbReference type="CDD" id="cd00038">
    <property type="entry name" value="CAP_ED"/>
    <property type="match status" value="1"/>
</dbReference>
<sequence>MPSGGAGGGNPTRRTRGRVLACRPMDAPREVWGDLATTAFVESSLLFRSLDPDALRDLVQLARAVDAAAGETVSAEDDDGFYLLMDGRAEVLAGGEALGQLERGACFGEGRVLGGGRPAALVARTAVTAVAFPAPMVAAMAERFPRLRKLLEAARAARQKAVHGA</sequence>
<dbReference type="InterPro" id="IPR000595">
    <property type="entry name" value="cNMP-bd_dom"/>
</dbReference>
<dbReference type="SMART" id="SM00100">
    <property type="entry name" value="cNMP"/>
    <property type="match status" value="1"/>
</dbReference>
<evidence type="ECO:0000313" key="3">
    <source>
        <dbReference type="Proteomes" id="UP000001935"/>
    </source>
</evidence>
<evidence type="ECO:0000313" key="2">
    <source>
        <dbReference type="EMBL" id="ABC81503.1"/>
    </source>
</evidence>
<organism evidence="2 3">
    <name type="scientific">Anaeromyxobacter dehalogenans (strain 2CP-C)</name>
    <dbReference type="NCBI Taxonomy" id="290397"/>
    <lineage>
        <taxon>Bacteria</taxon>
        <taxon>Pseudomonadati</taxon>
        <taxon>Myxococcota</taxon>
        <taxon>Myxococcia</taxon>
        <taxon>Myxococcales</taxon>
        <taxon>Cystobacterineae</taxon>
        <taxon>Anaeromyxobacteraceae</taxon>
        <taxon>Anaeromyxobacter</taxon>
    </lineage>
</organism>
<evidence type="ECO:0000259" key="1">
    <source>
        <dbReference type="PROSITE" id="PS50042"/>
    </source>
</evidence>
<dbReference type="Pfam" id="PF00027">
    <property type="entry name" value="cNMP_binding"/>
    <property type="match status" value="1"/>
</dbReference>
<name>Q2IIM5_ANADE</name>
<protein>
    <submittedName>
        <fullName evidence="2">Cyclic nucleotide-binding domain (CNMP-BD) protein</fullName>
    </submittedName>
</protein>
<dbReference type="Gene3D" id="2.60.120.10">
    <property type="entry name" value="Jelly Rolls"/>
    <property type="match status" value="1"/>
</dbReference>
<proteinExistence type="predicted"/>
<dbReference type="KEGG" id="ade:Adeh_1730"/>
<dbReference type="InterPro" id="IPR018490">
    <property type="entry name" value="cNMP-bd_dom_sf"/>
</dbReference>
<feature type="domain" description="Cyclic nucleotide-binding" evidence="1">
    <location>
        <begin position="46"/>
        <end position="120"/>
    </location>
</feature>
<dbReference type="EMBL" id="CP000251">
    <property type="protein sequence ID" value="ABC81503.1"/>
    <property type="molecule type" value="Genomic_DNA"/>
</dbReference>
<dbReference type="AlphaFoldDB" id="Q2IIM5"/>